<organism evidence="1">
    <name type="scientific">marine sediment metagenome</name>
    <dbReference type="NCBI Taxonomy" id="412755"/>
    <lineage>
        <taxon>unclassified sequences</taxon>
        <taxon>metagenomes</taxon>
        <taxon>ecological metagenomes</taxon>
    </lineage>
</organism>
<dbReference type="EMBL" id="BARU01028051">
    <property type="protein sequence ID" value="GAH66147.1"/>
    <property type="molecule type" value="Genomic_DNA"/>
</dbReference>
<name>X1H9T0_9ZZZZ</name>
<proteinExistence type="predicted"/>
<sequence>VFSIHSWYIVENDKQILQMMDYLDNTTEYETYYIINDSVLNPLYPALTTELKAVQNHTDVSENYWIEINETRKPGVFSFEIKQIYRDGSMFWIETYDNTIFIRLVRFTEYIGTPTSWGIRLENPEEFEDGRSKYDYFYKGEILELFPIYTEAINEFLEQFY</sequence>
<gene>
    <name evidence="1" type="ORF">S03H2_44826</name>
</gene>
<comment type="caution">
    <text evidence="1">The sequence shown here is derived from an EMBL/GenBank/DDBJ whole genome shotgun (WGS) entry which is preliminary data.</text>
</comment>
<dbReference type="AlphaFoldDB" id="X1H9T0"/>
<accession>X1H9T0</accession>
<evidence type="ECO:0000313" key="1">
    <source>
        <dbReference type="EMBL" id="GAH66147.1"/>
    </source>
</evidence>
<protein>
    <submittedName>
        <fullName evidence="1">Uncharacterized protein</fullName>
    </submittedName>
</protein>
<reference evidence="1" key="1">
    <citation type="journal article" date="2014" name="Front. Microbiol.">
        <title>High frequency of phylogenetically diverse reductive dehalogenase-homologous genes in deep subseafloor sedimentary metagenomes.</title>
        <authorList>
            <person name="Kawai M."/>
            <person name="Futagami T."/>
            <person name="Toyoda A."/>
            <person name="Takaki Y."/>
            <person name="Nishi S."/>
            <person name="Hori S."/>
            <person name="Arai W."/>
            <person name="Tsubouchi T."/>
            <person name="Morono Y."/>
            <person name="Uchiyama I."/>
            <person name="Ito T."/>
            <person name="Fujiyama A."/>
            <person name="Inagaki F."/>
            <person name="Takami H."/>
        </authorList>
    </citation>
    <scope>NUCLEOTIDE SEQUENCE</scope>
    <source>
        <strain evidence="1">Expedition CK06-06</strain>
    </source>
</reference>
<feature type="non-terminal residue" evidence="1">
    <location>
        <position position="1"/>
    </location>
</feature>